<dbReference type="RefSeq" id="WP_284242992.1">
    <property type="nucleotide sequence ID" value="NZ_BSST01000001.1"/>
</dbReference>
<evidence type="ECO:0000313" key="2">
    <source>
        <dbReference type="Proteomes" id="UP001157186"/>
    </source>
</evidence>
<proteinExistence type="predicted"/>
<organism evidence="1 2">
    <name type="scientific">Thalassotalea insulae</name>
    <dbReference type="NCBI Taxonomy" id="2056778"/>
    <lineage>
        <taxon>Bacteria</taxon>
        <taxon>Pseudomonadati</taxon>
        <taxon>Pseudomonadota</taxon>
        <taxon>Gammaproteobacteria</taxon>
        <taxon>Alteromonadales</taxon>
        <taxon>Colwelliaceae</taxon>
        <taxon>Thalassotalea</taxon>
    </lineage>
</organism>
<sequence length="473" mass="53975">MNKRILFTVFILMSVMTCWWLRSFFLPENLSQRIVNGNASEYVLSYAKYLKLPAYYIYQRKGQAVGSNAWLQATRELANTKANYAVELAQYFLQQDDKHQGELWLAHAMTLKNEQAIWILANLRVKEENYQAAVTLLSKLIDDHASAAWSEKSLRLLIDIALIQGDLTRLAKYTAKLKMIEPEHPLLNELFHYSVSAVKPDEQKLKETCVASVQMYATELSHLRRVSQFITQFNETSLNPYVCFTQPRYISLAQLGCWHQRSDTIRCDEGHWQQLAATIDTRYIGVMLPQGGANVNHGILYVDSSDSFTVFTHEIEHLLGFIDEYPLPKNHAKCAAVQTSPFAFNIAVLPKRLSGNRQAIRKRIIEQLAWGKMIKAQTPILTESNGQWLLGTPEEYNNEIGLFNSDTCLNNQLAQKNQPNAIQAFKPLASLTSMAYHELSFPDTYSRLLAATPRQFLMPDFQRNIAIAQSTGR</sequence>
<evidence type="ECO:0008006" key="3">
    <source>
        <dbReference type="Google" id="ProtNLM"/>
    </source>
</evidence>
<comment type="caution">
    <text evidence="1">The sequence shown here is derived from an EMBL/GenBank/DDBJ whole genome shotgun (WGS) entry which is preliminary data.</text>
</comment>
<evidence type="ECO:0000313" key="1">
    <source>
        <dbReference type="EMBL" id="GLX77153.1"/>
    </source>
</evidence>
<dbReference type="Proteomes" id="UP001157186">
    <property type="component" value="Unassembled WGS sequence"/>
</dbReference>
<dbReference type="EMBL" id="BSST01000001">
    <property type="protein sequence ID" value="GLX77153.1"/>
    <property type="molecule type" value="Genomic_DNA"/>
</dbReference>
<accession>A0ABQ6GMC9</accession>
<name>A0ABQ6GMC9_9GAMM</name>
<gene>
    <name evidence="1" type="ORF">tinsulaeT_04930</name>
</gene>
<reference evidence="1 2" key="1">
    <citation type="submission" date="2023-03" db="EMBL/GenBank/DDBJ databases">
        <title>Draft genome sequence of Thalassotalea insulae KCTC 62186T.</title>
        <authorList>
            <person name="Sawabe T."/>
        </authorList>
    </citation>
    <scope>NUCLEOTIDE SEQUENCE [LARGE SCALE GENOMIC DNA]</scope>
    <source>
        <strain evidence="1 2">KCTC 62186</strain>
    </source>
</reference>
<protein>
    <recommendedName>
        <fullName evidence="3">Tetratricopeptide repeat protein</fullName>
    </recommendedName>
</protein>
<keyword evidence="2" id="KW-1185">Reference proteome</keyword>